<gene>
    <name evidence="2" type="ORF">ENP13_07350</name>
</gene>
<proteinExistence type="predicted"/>
<dbReference type="AlphaFoldDB" id="A0A7C2WJS1"/>
<keyword evidence="1" id="KW-0812">Transmembrane</keyword>
<evidence type="ECO:0000313" key="2">
    <source>
        <dbReference type="EMBL" id="HEX71044.1"/>
    </source>
</evidence>
<feature type="transmembrane region" description="Helical" evidence="1">
    <location>
        <begin position="23"/>
        <end position="43"/>
    </location>
</feature>
<protein>
    <submittedName>
        <fullName evidence="2">Uncharacterized protein</fullName>
    </submittedName>
</protein>
<evidence type="ECO:0000256" key="1">
    <source>
        <dbReference type="SAM" id="Phobius"/>
    </source>
</evidence>
<keyword evidence="1" id="KW-0472">Membrane</keyword>
<name>A0A7C2WJS1_9BACT</name>
<reference evidence="2" key="1">
    <citation type="journal article" date="2020" name="mSystems">
        <title>Genome- and Community-Level Interaction Insights into Carbon Utilization and Element Cycling Functions of Hydrothermarchaeota in Hydrothermal Sediment.</title>
        <authorList>
            <person name="Zhou Z."/>
            <person name="Liu Y."/>
            <person name="Xu W."/>
            <person name="Pan J."/>
            <person name="Luo Z.H."/>
            <person name="Li M."/>
        </authorList>
    </citation>
    <scope>NUCLEOTIDE SEQUENCE [LARGE SCALE GENOMIC DNA]</scope>
    <source>
        <strain evidence="2">SpSt-192</strain>
    </source>
</reference>
<comment type="caution">
    <text evidence="2">The sequence shown here is derived from an EMBL/GenBank/DDBJ whole genome shotgun (WGS) entry which is preliminary data.</text>
</comment>
<sequence length="211" mass="22240">MIGTITPLVQGVAARRARLTVPIIYGAFQLSSTAGGVLVAVVVRAMRGVTPALATKLSETAPLALSAAALYVLAAKMTGRMPLPMRNQQVPIEWRSRFSPVRALLLYGLVLGAGIFTRINALAFYLGPVAAIIAPTTLLGLAPWAVFAAGRAAVVLTVSHVGAPRFRDQRETVVGWGFHHRPELEGLQWILMSAVSVAGPLAMILGQRAGA</sequence>
<accession>A0A7C2WJS1</accession>
<organism evidence="2">
    <name type="scientific">Thermorudis sp</name>
    <dbReference type="NCBI Taxonomy" id="1969470"/>
    <lineage>
        <taxon>Bacteria</taxon>
        <taxon>Pseudomonadati</taxon>
        <taxon>Thermomicrobiota</taxon>
        <taxon>Thermomicrobia</taxon>
        <taxon>Thermomicrobia incertae sedis</taxon>
        <taxon>Thermorudis</taxon>
    </lineage>
</organism>
<keyword evidence="1" id="KW-1133">Transmembrane helix</keyword>
<feature type="transmembrane region" description="Helical" evidence="1">
    <location>
        <begin position="104"/>
        <end position="126"/>
    </location>
</feature>
<dbReference type="EMBL" id="DSID01000556">
    <property type="protein sequence ID" value="HEX71044.1"/>
    <property type="molecule type" value="Genomic_DNA"/>
</dbReference>
<feature type="transmembrane region" description="Helical" evidence="1">
    <location>
        <begin position="63"/>
        <end position="83"/>
    </location>
</feature>
<feature type="transmembrane region" description="Helical" evidence="1">
    <location>
        <begin position="132"/>
        <end position="158"/>
    </location>
</feature>